<gene>
    <name evidence="1" type="ORF">QL112_011445</name>
</gene>
<proteinExistence type="predicted"/>
<reference evidence="1 2" key="1">
    <citation type="journal article" date="2023" name="Access Microbiol">
        <title>The genome of a steinernematid-associated Pseudomonas piscis bacterium encodes the biosynthesis of insect toxins.</title>
        <authorList>
            <person name="Awori R.M."/>
            <person name="Hendre P."/>
            <person name="Amugune N.O."/>
        </authorList>
    </citation>
    <scope>NUCLEOTIDE SEQUENCE [LARGE SCALE GENOMIC DNA]</scope>
    <source>
        <strain evidence="1 2">97</strain>
    </source>
</reference>
<organism evidence="1 2">
    <name type="scientific">Xenorhabdus griffiniae</name>
    <dbReference type="NCBI Taxonomy" id="351672"/>
    <lineage>
        <taxon>Bacteria</taxon>
        <taxon>Pseudomonadati</taxon>
        <taxon>Pseudomonadota</taxon>
        <taxon>Gammaproteobacteria</taxon>
        <taxon>Enterobacterales</taxon>
        <taxon>Morganellaceae</taxon>
        <taxon>Xenorhabdus</taxon>
    </lineage>
</organism>
<evidence type="ECO:0000313" key="2">
    <source>
        <dbReference type="Proteomes" id="UP001300348"/>
    </source>
</evidence>
<dbReference type="RefSeq" id="WP_189761042.1">
    <property type="nucleotide sequence ID" value="NZ_CAWPOC010000017.1"/>
</dbReference>
<keyword evidence="2" id="KW-1185">Reference proteome</keyword>
<sequence length="72" mass="8596">MDKKPVVSWKTWLNEPNKAPLFFILNSLARPNPIELFYRNDWVEQAFPLYSDTSMHNLLKRNRSINPTYLTN</sequence>
<dbReference type="EMBL" id="CP133647">
    <property type="protein sequence ID" value="WNH00516.1"/>
    <property type="molecule type" value="Genomic_DNA"/>
</dbReference>
<dbReference type="GeneID" id="88856180"/>
<name>A0ABY9XD37_9GAMM</name>
<dbReference type="Proteomes" id="UP001300348">
    <property type="component" value="Chromosome"/>
</dbReference>
<protein>
    <submittedName>
        <fullName evidence="1">Uncharacterized protein</fullName>
    </submittedName>
</protein>
<evidence type="ECO:0000313" key="1">
    <source>
        <dbReference type="EMBL" id="WNH00516.1"/>
    </source>
</evidence>
<accession>A0ABY9XD37</accession>